<organism evidence="4 5">
    <name type="scientific">Saprolegnia diclina (strain VS20)</name>
    <dbReference type="NCBI Taxonomy" id="1156394"/>
    <lineage>
        <taxon>Eukaryota</taxon>
        <taxon>Sar</taxon>
        <taxon>Stramenopiles</taxon>
        <taxon>Oomycota</taxon>
        <taxon>Saprolegniomycetes</taxon>
        <taxon>Saprolegniales</taxon>
        <taxon>Saprolegniaceae</taxon>
        <taxon>Saprolegnia</taxon>
    </lineage>
</organism>
<dbReference type="Pfam" id="PF13516">
    <property type="entry name" value="LRR_6"/>
    <property type="match status" value="3"/>
</dbReference>
<dbReference type="Proteomes" id="UP000030762">
    <property type="component" value="Unassembled WGS sequence"/>
</dbReference>
<keyword evidence="1" id="KW-0343">GTPase activation</keyword>
<evidence type="ECO:0000256" key="2">
    <source>
        <dbReference type="ARBA" id="ARBA00022614"/>
    </source>
</evidence>
<evidence type="ECO:0000313" key="5">
    <source>
        <dbReference type="Proteomes" id="UP000030762"/>
    </source>
</evidence>
<dbReference type="OrthoDB" id="120976at2759"/>
<keyword evidence="2" id="KW-0433">Leucine-rich repeat</keyword>
<dbReference type="InterPro" id="IPR027038">
    <property type="entry name" value="RanGap"/>
</dbReference>
<reference evidence="4 5" key="1">
    <citation type="submission" date="2012-04" db="EMBL/GenBank/DDBJ databases">
        <title>The Genome Sequence of Saprolegnia declina VS20.</title>
        <authorList>
            <consortium name="The Broad Institute Genome Sequencing Platform"/>
            <person name="Russ C."/>
            <person name="Nusbaum C."/>
            <person name="Tyler B."/>
            <person name="van West P."/>
            <person name="Dieguez-Uribeondo J."/>
            <person name="de Bruijn I."/>
            <person name="Tripathy S."/>
            <person name="Jiang R."/>
            <person name="Young S.K."/>
            <person name="Zeng Q."/>
            <person name="Gargeya S."/>
            <person name="Fitzgerald M."/>
            <person name="Haas B."/>
            <person name="Abouelleil A."/>
            <person name="Alvarado L."/>
            <person name="Arachchi H.M."/>
            <person name="Berlin A."/>
            <person name="Chapman S.B."/>
            <person name="Goldberg J."/>
            <person name="Griggs A."/>
            <person name="Gujja S."/>
            <person name="Hansen M."/>
            <person name="Howarth C."/>
            <person name="Imamovic A."/>
            <person name="Larimer J."/>
            <person name="McCowen C."/>
            <person name="Montmayeur A."/>
            <person name="Murphy C."/>
            <person name="Neiman D."/>
            <person name="Pearson M."/>
            <person name="Priest M."/>
            <person name="Roberts A."/>
            <person name="Saif S."/>
            <person name="Shea T."/>
            <person name="Sisk P."/>
            <person name="Sykes S."/>
            <person name="Wortman J."/>
            <person name="Nusbaum C."/>
            <person name="Birren B."/>
        </authorList>
    </citation>
    <scope>NUCLEOTIDE SEQUENCE [LARGE SCALE GENOMIC DNA]</scope>
    <source>
        <strain evidence="4 5">VS20</strain>
    </source>
</reference>
<accession>T0RK82</accession>
<keyword evidence="3" id="KW-0677">Repeat</keyword>
<dbReference type="GeneID" id="19950408"/>
<dbReference type="EMBL" id="JH767162">
    <property type="protein sequence ID" value="EQC32708.1"/>
    <property type="molecule type" value="Genomic_DNA"/>
</dbReference>
<dbReference type="RefSeq" id="XP_008613852.1">
    <property type="nucleotide sequence ID" value="XM_008615630.1"/>
</dbReference>
<dbReference type="PANTHER" id="PTHR24113">
    <property type="entry name" value="RAN GTPASE-ACTIVATING PROTEIN 1"/>
    <property type="match status" value="1"/>
</dbReference>
<dbReference type="InterPro" id="IPR001611">
    <property type="entry name" value="Leu-rich_rpt"/>
</dbReference>
<proteinExistence type="predicted"/>
<evidence type="ECO:0000313" key="4">
    <source>
        <dbReference type="EMBL" id="EQC32708.1"/>
    </source>
</evidence>
<dbReference type="Gene3D" id="3.80.10.10">
    <property type="entry name" value="Ribonuclease Inhibitor"/>
    <property type="match status" value="1"/>
</dbReference>
<dbReference type="OMA" id="TCHYVAL"/>
<evidence type="ECO:0000256" key="3">
    <source>
        <dbReference type="ARBA" id="ARBA00022737"/>
    </source>
</evidence>
<dbReference type="PROSITE" id="PS51450">
    <property type="entry name" value="LRR"/>
    <property type="match status" value="1"/>
</dbReference>
<dbReference type="GO" id="GO:0006913">
    <property type="term" value="P:nucleocytoplasmic transport"/>
    <property type="evidence" value="ECO:0007669"/>
    <property type="project" value="TreeGrafter"/>
</dbReference>
<dbReference type="GO" id="GO:0048471">
    <property type="term" value="C:perinuclear region of cytoplasm"/>
    <property type="evidence" value="ECO:0007669"/>
    <property type="project" value="TreeGrafter"/>
</dbReference>
<dbReference type="SUPFAM" id="SSF52047">
    <property type="entry name" value="RNI-like"/>
    <property type="match status" value="1"/>
</dbReference>
<evidence type="ECO:0000256" key="1">
    <source>
        <dbReference type="ARBA" id="ARBA00022468"/>
    </source>
</evidence>
<sequence length="522" mass="55850">MRATDEAGPSKVAKRPPATLFAPNIIEAIARCILCPHALLLYLRAQPARALSPALCSLLALAATTPSMHLWPRLVLASTNDDDTCHYVALMGLVPSTALLERIAPGSVLGRAIVAHATKLHVANLATLDHIANAVDAYAAQIIGIELKSTRALPRTTTRSDLGACLTSCTHLQTLTLRVPLESLSLVALALTSKHTTLCSLHLTLFEPRAKRIPPSAAESDEAVSLVTPLHQIPSVHVGIDGLAALPAPLHTAMRDLASINSVYLGRSIEPTTTVLDGTPLPVLWRSLMLDAMELDAVQGTNVAATLEDAALSRLVLRGFSSLPVLLPTLPTLLQLRALRIEAVAIPDAQDLASAMSHLSLLSEFVVRQAELSDASLSTLTGAFHRDEGCGRYLTHLDLSSNALSSLAAVVSALPKLPTLRYLDVHDNQIGAAHMASFQTALRAHPTLHVLDISRNGLGTDGVVTLLRGAKLQLHVNASDNGLDLDACYIALHELKKHRDRILLDETALWNVPIPFEYSWTP</sequence>
<dbReference type="PANTHER" id="PTHR24113:SF12">
    <property type="entry name" value="RAN GTPASE-ACTIVATING PROTEIN 1"/>
    <property type="match status" value="1"/>
</dbReference>
<name>T0RK82_SAPDV</name>
<protein>
    <submittedName>
        <fullName evidence="4">Uncharacterized protein</fullName>
    </submittedName>
</protein>
<dbReference type="InterPro" id="IPR032675">
    <property type="entry name" value="LRR_dom_sf"/>
</dbReference>
<dbReference type="GO" id="GO:0005829">
    <property type="term" value="C:cytosol"/>
    <property type="evidence" value="ECO:0007669"/>
    <property type="project" value="TreeGrafter"/>
</dbReference>
<gene>
    <name evidence="4" type="ORF">SDRG_09681</name>
</gene>
<dbReference type="GO" id="GO:0005096">
    <property type="term" value="F:GTPase activator activity"/>
    <property type="evidence" value="ECO:0007669"/>
    <property type="project" value="UniProtKB-KW"/>
</dbReference>
<keyword evidence="5" id="KW-1185">Reference proteome</keyword>
<dbReference type="AlphaFoldDB" id="T0RK82"/>
<dbReference type="VEuPathDB" id="FungiDB:SDRG_09681"/>
<dbReference type="InParanoid" id="T0RK82"/>
<dbReference type="GO" id="GO:0031267">
    <property type="term" value="F:small GTPase binding"/>
    <property type="evidence" value="ECO:0007669"/>
    <property type="project" value="TreeGrafter"/>
</dbReference>
<dbReference type="GO" id="GO:0005634">
    <property type="term" value="C:nucleus"/>
    <property type="evidence" value="ECO:0007669"/>
    <property type="project" value="TreeGrafter"/>
</dbReference>